<reference evidence="1" key="1">
    <citation type="submission" date="2018-05" db="EMBL/GenBank/DDBJ databases">
        <authorList>
            <person name="Lanie J.A."/>
            <person name="Ng W.-L."/>
            <person name="Kazmierczak K.M."/>
            <person name="Andrzejewski T.M."/>
            <person name="Davidsen T.M."/>
            <person name="Wayne K.J."/>
            <person name="Tettelin H."/>
            <person name="Glass J.I."/>
            <person name="Rusch D."/>
            <person name="Podicherti R."/>
            <person name="Tsui H.-C.T."/>
            <person name="Winkler M.E."/>
        </authorList>
    </citation>
    <scope>NUCLEOTIDE SEQUENCE</scope>
</reference>
<gene>
    <name evidence="1" type="ORF">METZ01_LOCUS452887</name>
</gene>
<name>A0A382ZXA5_9ZZZZ</name>
<accession>A0A382ZXA5</accession>
<proteinExistence type="predicted"/>
<dbReference type="EMBL" id="UINC01187353">
    <property type="protein sequence ID" value="SVE00033.1"/>
    <property type="molecule type" value="Genomic_DNA"/>
</dbReference>
<sequence>GRHPISAQLDMPGQTAAHEQRYGQTNISTELSNLLDITKLSSIISIRKITKNLVSCF</sequence>
<organism evidence="1">
    <name type="scientific">marine metagenome</name>
    <dbReference type="NCBI Taxonomy" id="408172"/>
    <lineage>
        <taxon>unclassified sequences</taxon>
        <taxon>metagenomes</taxon>
        <taxon>ecological metagenomes</taxon>
    </lineage>
</organism>
<dbReference type="AlphaFoldDB" id="A0A382ZXA5"/>
<feature type="non-terminal residue" evidence="1">
    <location>
        <position position="1"/>
    </location>
</feature>
<evidence type="ECO:0000313" key="1">
    <source>
        <dbReference type="EMBL" id="SVE00033.1"/>
    </source>
</evidence>
<protein>
    <submittedName>
        <fullName evidence="1">Uncharacterized protein</fullName>
    </submittedName>
</protein>